<dbReference type="EMBL" id="FTPR01000002">
    <property type="protein sequence ID" value="SIT88163.1"/>
    <property type="molecule type" value="Genomic_DNA"/>
</dbReference>
<gene>
    <name evidence="2" type="ORF">SAMN05421665_2637</name>
</gene>
<organism evidence="2 3">
    <name type="scientific">Yoonia rosea</name>
    <dbReference type="NCBI Taxonomy" id="287098"/>
    <lineage>
        <taxon>Bacteria</taxon>
        <taxon>Pseudomonadati</taxon>
        <taxon>Pseudomonadota</taxon>
        <taxon>Alphaproteobacteria</taxon>
        <taxon>Rhodobacterales</taxon>
        <taxon>Paracoccaceae</taxon>
        <taxon>Yoonia</taxon>
    </lineage>
</organism>
<evidence type="ECO:0000256" key="1">
    <source>
        <dbReference type="SAM" id="MobiDB-lite"/>
    </source>
</evidence>
<dbReference type="AlphaFoldDB" id="A0A1R3XAN7"/>
<evidence type="ECO:0000313" key="2">
    <source>
        <dbReference type="EMBL" id="SIT88163.1"/>
    </source>
</evidence>
<reference evidence="3" key="1">
    <citation type="submission" date="2017-01" db="EMBL/GenBank/DDBJ databases">
        <authorList>
            <person name="Varghese N."/>
            <person name="Submissions S."/>
        </authorList>
    </citation>
    <scope>NUCLEOTIDE SEQUENCE [LARGE SCALE GENOMIC DNA]</scope>
    <source>
        <strain evidence="3">DSM 29591</strain>
    </source>
</reference>
<keyword evidence="3" id="KW-1185">Reference proteome</keyword>
<sequence length="44" mass="4927">MAKSTRKVGRSAITGRFTSVSTARNKPKTHVVETVKKTTPRKRK</sequence>
<evidence type="ECO:0000313" key="3">
    <source>
        <dbReference type="Proteomes" id="UP000186997"/>
    </source>
</evidence>
<accession>A0A1R3XAN7</accession>
<protein>
    <submittedName>
        <fullName evidence="2">Uncharacterized protein</fullName>
    </submittedName>
</protein>
<dbReference type="Proteomes" id="UP000186997">
    <property type="component" value="Unassembled WGS sequence"/>
</dbReference>
<feature type="region of interest" description="Disordered" evidence="1">
    <location>
        <begin position="1"/>
        <end position="44"/>
    </location>
</feature>
<proteinExistence type="predicted"/>
<name>A0A1R3XAN7_9RHOB</name>